<keyword evidence="6" id="KW-1185">Reference proteome</keyword>
<organism evidence="5 6">
    <name type="scientific">Corallococcus sicarius</name>
    <dbReference type="NCBI Taxonomy" id="2316726"/>
    <lineage>
        <taxon>Bacteria</taxon>
        <taxon>Pseudomonadati</taxon>
        <taxon>Myxococcota</taxon>
        <taxon>Myxococcia</taxon>
        <taxon>Myxococcales</taxon>
        <taxon>Cystobacterineae</taxon>
        <taxon>Myxococcaceae</taxon>
        <taxon>Corallococcus</taxon>
    </lineage>
</organism>
<dbReference type="EMBL" id="RAWG01000431">
    <property type="protein sequence ID" value="RKH31995.1"/>
    <property type="molecule type" value="Genomic_DNA"/>
</dbReference>
<reference evidence="6" key="1">
    <citation type="submission" date="2018-09" db="EMBL/GenBank/DDBJ databases">
        <authorList>
            <person name="Livingstone P.G."/>
            <person name="Whitworth D.E."/>
        </authorList>
    </citation>
    <scope>NUCLEOTIDE SEQUENCE [LARGE SCALE GENOMIC DNA]</scope>
    <source>
        <strain evidence="6">CA040B</strain>
    </source>
</reference>
<dbReference type="GO" id="GO:0007165">
    <property type="term" value="P:signal transduction"/>
    <property type="evidence" value="ECO:0007669"/>
    <property type="project" value="InterPro"/>
</dbReference>
<name>A0A3A8MTE0_9BACT</name>
<dbReference type="SUPFAM" id="SSF158472">
    <property type="entry name" value="HAMP domain-like"/>
    <property type="match status" value="1"/>
</dbReference>
<dbReference type="AlphaFoldDB" id="A0A3A8MTE0"/>
<comment type="caution">
    <text evidence="5">The sequence shown here is derived from an EMBL/GenBank/DDBJ whole genome shotgun (WGS) entry which is preliminary data.</text>
</comment>
<evidence type="ECO:0000259" key="4">
    <source>
        <dbReference type="PROSITE" id="PS50885"/>
    </source>
</evidence>
<keyword evidence="1" id="KW-0175">Coiled coil</keyword>
<protein>
    <submittedName>
        <fullName evidence="5">HAMP domain-containing protein</fullName>
    </submittedName>
</protein>
<feature type="coiled-coil region" evidence="1">
    <location>
        <begin position="198"/>
        <end position="233"/>
    </location>
</feature>
<evidence type="ECO:0000256" key="1">
    <source>
        <dbReference type="SAM" id="Coils"/>
    </source>
</evidence>
<keyword evidence="3" id="KW-0472">Membrane</keyword>
<feature type="region of interest" description="Disordered" evidence="2">
    <location>
        <begin position="1"/>
        <end position="23"/>
    </location>
</feature>
<dbReference type="GO" id="GO:0016020">
    <property type="term" value="C:membrane"/>
    <property type="evidence" value="ECO:0007669"/>
    <property type="project" value="InterPro"/>
</dbReference>
<dbReference type="Gene3D" id="6.10.340.10">
    <property type="match status" value="1"/>
</dbReference>
<gene>
    <name evidence="5" type="ORF">D7X12_37845</name>
</gene>
<proteinExistence type="predicted"/>
<feature type="compositionally biased region" description="Pro residues" evidence="2">
    <location>
        <begin position="8"/>
        <end position="20"/>
    </location>
</feature>
<feature type="domain" description="HAMP" evidence="4">
    <location>
        <begin position="164"/>
        <end position="217"/>
    </location>
</feature>
<evidence type="ECO:0000313" key="5">
    <source>
        <dbReference type="EMBL" id="RKH31995.1"/>
    </source>
</evidence>
<dbReference type="OrthoDB" id="5503435at2"/>
<evidence type="ECO:0000256" key="2">
    <source>
        <dbReference type="SAM" id="MobiDB-lite"/>
    </source>
</evidence>
<keyword evidence="3" id="KW-0812">Transmembrane</keyword>
<evidence type="ECO:0000313" key="6">
    <source>
        <dbReference type="Proteomes" id="UP000273405"/>
    </source>
</evidence>
<sequence>MTTTTAPAPEPTPAPAPTPAPTKRRWRNFLLDAPFQLKLTGYIVGVSLVLAAILGIFLVRAANSLMHETATAVDARSRAAEVSRELSGATLSNELLAHMDDPSFEAKFREQAQAIDAGYEAERSAIVAQRAELERHQRLTWWVLGLCMVGFIVVVAAATIVVTHRMAGPLFRIKRMVREVAEGRLRPPQHGLREGDELQDVFEAARDMTQRLRNQQEEDARVLAEALAQAKQKGVTGPWVDELSALEARYRERLAR</sequence>
<dbReference type="InterPro" id="IPR003660">
    <property type="entry name" value="HAMP_dom"/>
</dbReference>
<evidence type="ECO:0000256" key="3">
    <source>
        <dbReference type="SAM" id="Phobius"/>
    </source>
</evidence>
<dbReference type="RefSeq" id="WP_120630036.1">
    <property type="nucleotide sequence ID" value="NZ_RAWG01000431.1"/>
</dbReference>
<dbReference type="PROSITE" id="PS50885">
    <property type="entry name" value="HAMP"/>
    <property type="match status" value="1"/>
</dbReference>
<feature type="transmembrane region" description="Helical" evidence="3">
    <location>
        <begin position="139"/>
        <end position="162"/>
    </location>
</feature>
<accession>A0A3A8MTE0</accession>
<dbReference type="Proteomes" id="UP000273405">
    <property type="component" value="Unassembled WGS sequence"/>
</dbReference>
<feature type="transmembrane region" description="Helical" evidence="3">
    <location>
        <begin position="39"/>
        <end position="59"/>
    </location>
</feature>
<keyword evidence="3" id="KW-1133">Transmembrane helix</keyword>